<dbReference type="EMBL" id="KN817535">
    <property type="protein sequence ID" value="KJA24806.1"/>
    <property type="molecule type" value="Genomic_DNA"/>
</dbReference>
<organism evidence="1 2">
    <name type="scientific">Hypholoma sublateritium (strain FD-334 SS-4)</name>
    <dbReference type="NCBI Taxonomy" id="945553"/>
    <lineage>
        <taxon>Eukaryota</taxon>
        <taxon>Fungi</taxon>
        <taxon>Dikarya</taxon>
        <taxon>Basidiomycota</taxon>
        <taxon>Agaricomycotina</taxon>
        <taxon>Agaricomycetes</taxon>
        <taxon>Agaricomycetidae</taxon>
        <taxon>Agaricales</taxon>
        <taxon>Agaricineae</taxon>
        <taxon>Strophariaceae</taxon>
        <taxon>Hypholoma</taxon>
    </lineage>
</organism>
<keyword evidence="2" id="KW-1185">Reference proteome</keyword>
<name>A0A0D2P844_HYPSF</name>
<accession>A0A0D2P844</accession>
<proteinExistence type="predicted"/>
<dbReference type="AlphaFoldDB" id="A0A0D2P844"/>
<dbReference type="OrthoDB" id="3058706at2759"/>
<dbReference type="Proteomes" id="UP000054270">
    <property type="component" value="Unassembled WGS sequence"/>
</dbReference>
<gene>
    <name evidence="1" type="ORF">HYPSUDRAFT_200354</name>
</gene>
<sequence>MSATPPCTPIHNINEDVLLYIFAVNADMFADTKALHTTRITSQVCREWRDMMLNAPSLWARLIDMDAFHQSSTPRWWNELMKRSGTALLWIRAHSGLFMLWHTHPTDRSQRLERFFYRVVSRNWHRIQRLVIHGNNSNFGLARAMVSSPAPQLEDFEAPLQKETEAVRAADRHFRERSTACIFASRAPLLRRFRSVGYIADRRAPWLRYLHVIELDRTYNVYDALRVLSATRRLQEIRIADVIDGNLSKTLRSVSLPCLKYLKLLHYYPHLSSQQLH</sequence>
<protein>
    <submittedName>
        <fullName evidence="1">Uncharacterized protein</fullName>
    </submittedName>
</protein>
<evidence type="ECO:0000313" key="1">
    <source>
        <dbReference type="EMBL" id="KJA24806.1"/>
    </source>
</evidence>
<dbReference type="Gene3D" id="1.20.1280.50">
    <property type="match status" value="1"/>
</dbReference>
<evidence type="ECO:0000313" key="2">
    <source>
        <dbReference type="Proteomes" id="UP000054270"/>
    </source>
</evidence>
<reference evidence="2" key="1">
    <citation type="submission" date="2014-04" db="EMBL/GenBank/DDBJ databases">
        <title>Evolutionary Origins and Diversification of the Mycorrhizal Mutualists.</title>
        <authorList>
            <consortium name="DOE Joint Genome Institute"/>
            <consortium name="Mycorrhizal Genomics Consortium"/>
            <person name="Kohler A."/>
            <person name="Kuo A."/>
            <person name="Nagy L.G."/>
            <person name="Floudas D."/>
            <person name="Copeland A."/>
            <person name="Barry K.W."/>
            <person name="Cichocki N."/>
            <person name="Veneault-Fourrey C."/>
            <person name="LaButti K."/>
            <person name="Lindquist E.A."/>
            <person name="Lipzen A."/>
            <person name="Lundell T."/>
            <person name="Morin E."/>
            <person name="Murat C."/>
            <person name="Riley R."/>
            <person name="Ohm R."/>
            <person name="Sun H."/>
            <person name="Tunlid A."/>
            <person name="Henrissat B."/>
            <person name="Grigoriev I.V."/>
            <person name="Hibbett D.S."/>
            <person name="Martin F."/>
        </authorList>
    </citation>
    <scope>NUCLEOTIDE SEQUENCE [LARGE SCALE GENOMIC DNA]</scope>
    <source>
        <strain evidence="2">FD-334 SS-4</strain>
    </source>
</reference>